<accession>A0ABN8F5A4</accession>
<feature type="chain" id="PRO_5046255086" description="Secretion system C-terminal sorting domain-containing protein" evidence="1">
    <location>
        <begin position="21"/>
        <end position="624"/>
    </location>
</feature>
<feature type="signal peptide" evidence="1">
    <location>
        <begin position="1"/>
        <end position="20"/>
    </location>
</feature>
<dbReference type="Gene3D" id="2.120.10.30">
    <property type="entry name" value="TolB, C-terminal domain"/>
    <property type="match status" value="1"/>
</dbReference>
<dbReference type="InterPro" id="IPR026444">
    <property type="entry name" value="Secre_tail"/>
</dbReference>
<evidence type="ECO:0000259" key="2">
    <source>
        <dbReference type="Pfam" id="PF18962"/>
    </source>
</evidence>
<dbReference type="Gene3D" id="2.60.40.4070">
    <property type="match status" value="1"/>
</dbReference>
<proteinExistence type="predicted"/>
<organism evidence="3 4">
    <name type="scientific">Neolewinella maritima</name>
    <dbReference type="NCBI Taxonomy" id="1383882"/>
    <lineage>
        <taxon>Bacteria</taxon>
        <taxon>Pseudomonadati</taxon>
        <taxon>Bacteroidota</taxon>
        <taxon>Saprospiria</taxon>
        <taxon>Saprospirales</taxon>
        <taxon>Lewinellaceae</taxon>
        <taxon>Neolewinella</taxon>
    </lineage>
</organism>
<reference evidence="3" key="1">
    <citation type="submission" date="2021-12" db="EMBL/GenBank/DDBJ databases">
        <authorList>
            <person name="Rodrigo-Torres L."/>
            <person name="Arahal R. D."/>
            <person name="Lucena T."/>
        </authorList>
    </citation>
    <scope>NUCLEOTIDE SEQUENCE</scope>
    <source>
        <strain evidence="3">CECT 8419</strain>
    </source>
</reference>
<dbReference type="SUPFAM" id="SSF50952">
    <property type="entry name" value="Soluble quinoprotein glucose dehydrogenase"/>
    <property type="match status" value="1"/>
</dbReference>
<dbReference type="Pfam" id="PF18962">
    <property type="entry name" value="Por_Secre_tail"/>
    <property type="match status" value="1"/>
</dbReference>
<name>A0ABN8F5A4_9BACT</name>
<keyword evidence="4" id="KW-1185">Reference proteome</keyword>
<dbReference type="EMBL" id="CAKLPZ010000004">
    <property type="protein sequence ID" value="CAH1002105.1"/>
    <property type="molecule type" value="Genomic_DNA"/>
</dbReference>
<dbReference type="Proteomes" id="UP000837803">
    <property type="component" value="Unassembled WGS sequence"/>
</dbReference>
<protein>
    <recommendedName>
        <fullName evidence="2">Secretion system C-terminal sorting domain-containing protein</fullName>
    </recommendedName>
</protein>
<feature type="domain" description="Secretion system C-terminal sorting" evidence="2">
    <location>
        <begin position="548"/>
        <end position="623"/>
    </location>
</feature>
<dbReference type="InterPro" id="IPR011041">
    <property type="entry name" value="Quinoprot_gluc/sorb_DH_b-prop"/>
</dbReference>
<sequence length="624" mass="66547">MRTCYTLFCLCLFISYSTLPGQTLVEDDDTPGVLIPEGFDLKLAVSGLDYPSNIATGDGRYWISEAGIDPQIAPTVKEISLPASGPGVANVILTPALLPVGTLAPPFTDVSYHDGLLYLAHRQVGTNGELVGAYSRFAPDDPVNTFETVITNLPSTGDHSNNVLVFGADGRAYFGQGSATNSGVVGADNADWVAVAPDFREIPPVDVILNGTEYTARVGTPVDPDSNAVTAPYRIFNSGPIDSGLLIRGASPLSPVDGYIIGTGTVYSFDPAATNVSQTLRLEAWGLRNPFGLTFDALDGTRLFVTNNGTDIRGRAGNPDAPFDTSSYVLVGNRPIANDHDDLFELTVGGEAEYFGWPEFIHDSMTLQARGVTSTVFCRSPVMMQEDCPGFIFTPDFRLSLSIEPAFAQLGPNVSATGLTAIQSDTFGYRNDLLVTESGSFGPQTGIFRFTGYRITRVETSSGQRFPFVVNQGSTAAELLAPGGFNKPVENVFIGDTLAIVDLGVLEPGINLFQSGTGKVWLLRPSVTNPTSVDLERDFGASFSAVAPNPTSGPARFSVRLTRAMDGAITVLDMNGRLVQTVYTGVLSAGTRQFQFEAADLPSGTYLVRLTARGGVLSQRFVVW</sequence>
<dbReference type="InterPro" id="IPR011042">
    <property type="entry name" value="6-blade_b-propeller_TolB-like"/>
</dbReference>
<evidence type="ECO:0000313" key="3">
    <source>
        <dbReference type="EMBL" id="CAH1002105.1"/>
    </source>
</evidence>
<gene>
    <name evidence="3" type="ORF">LEM8419_03022</name>
</gene>
<keyword evidence="1" id="KW-0732">Signal</keyword>
<comment type="caution">
    <text evidence="3">The sequence shown here is derived from an EMBL/GenBank/DDBJ whole genome shotgun (WGS) entry which is preliminary data.</text>
</comment>
<evidence type="ECO:0000313" key="4">
    <source>
        <dbReference type="Proteomes" id="UP000837803"/>
    </source>
</evidence>
<dbReference type="RefSeq" id="WP_238751962.1">
    <property type="nucleotide sequence ID" value="NZ_CAKLPZ010000004.1"/>
</dbReference>
<dbReference type="NCBIfam" id="TIGR04183">
    <property type="entry name" value="Por_Secre_tail"/>
    <property type="match status" value="1"/>
</dbReference>
<evidence type="ECO:0000256" key="1">
    <source>
        <dbReference type="SAM" id="SignalP"/>
    </source>
</evidence>